<evidence type="ECO:0000313" key="3">
    <source>
        <dbReference type="Proteomes" id="UP001172159"/>
    </source>
</evidence>
<keyword evidence="1" id="KW-0812">Transmembrane</keyword>
<sequence>MDAIHRNTSGLQWVDQDFAGLLYAFHKVLVLQGGAGFLSDIINNFHDYHCKPDGFSASSFFAEILLSYHLPFRNDPDARKMYRKQRRAIRHRTGALDPVLDRECGFENSRWYGKSHQLSPEPQESYRKSLHFPILAGRFTELQRFAGEEQSNSLRTILRDKRDTRERTQFVVIVIFGVIALFLTGLNTVLATVQTANTIKTYNLELKQLDST</sequence>
<evidence type="ECO:0000256" key="1">
    <source>
        <dbReference type="SAM" id="Phobius"/>
    </source>
</evidence>
<gene>
    <name evidence="2" type="ORF">B0T21DRAFT_393183</name>
</gene>
<comment type="caution">
    <text evidence="2">The sequence shown here is derived from an EMBL/GenBank/DDBJ whole genome shotgun (WGS) entry which is preliminary data.</text>
</comment>
<name>A0AA40BLL4_9PEZI</name>
<organism evidence="2 3">
    <name type="scientific">Apiosordaria backusii</name>
    <dbReference type="NCBI Taxonomy" id="314023"/>
    <lineage>
        <taxon>Eukaryota</taxon>
        <taxon>Fungi</taxon>
        <taxon>Dikarya</taxon>
        <taxon>Ascomycota</taxon>
        <taxon>Pezizomycotina</taxon>
        <taxon>Sordariomycetes</taxon>
        <taxon>Sordariomycetidae</taxon>
        <taxon>Sordariales</taxon>
        <taxon>Lasiosphaeriaceae</taxon>
        <taxon>Apiosordaria</taxon>
    </lineage>
</organism>
<proteinExistence type="predicted"/>
<evidence type="ECO:0000313" key="2">
    <source>
        <dbReference type="EMBL" id="KAK0736497.1"/>
    </source>
</evidence>
<keyword evidence="1" id="KW-0472">Membrane</keyword>
<accession>A0AA40BLL4</accession>
<reference evidence="2" key="1">
    <citation type="submission" date="2023-06" db="EMBL/GenBank/DDBJ databases">
        <title>Genome-scale phylogeny and comparative genomics of the fungal order Sordariales.</title>
        <authorList>
            <consortium name="Lawrence Berkeley National Laboratory"/>
            <person name="Hensen N."/>
            <person name="Bonometti L."/>
            <person name="Westerberg I."/>
            <person name="Brannstrom I.O."/>
            <person name="Guillou S."/>
            <person name="Cros-Aarteil S."/>
            <person name="Calhoun S."/>
            <person name="Haridas S."/>
            <person name="Kuo A."/>
            <person name="Mondo S."/>
            <person name="Pangilinan J."/>
            <person name="Riley R."/>
            <person name="Labutti K."/>
            <person name="Andreopoulos B."/>
            <person name="Lipzen A."/>
            <person name="Chen C."/>
            <person name="Yanf M."/>
            <person name="Daum C."/>
            <person name="Ng V."/>
            <person name="Clum A."/>
            <person name="Steindorff A."/>
            <person name="Ohm R."/>
            <person name="Martin F."/>
            <person name="Silar P."/>
            <person name="Natvig D."/>
            <person name="Lalanne C."/>
            <person name="Gautier V."/>
            <person name="Ament-Velasquez S.L."/>
            <person name="Kruys A."/>
            <person name="Hutchinson M.I."/>
            <person name="Powell A.J."/>
            <person name="Barry K."/>
            <person name="Miller A.N."/>
            <person name="Grigoriev I.V."/>
            <person name="Debuchy R."/>
            <person name="Gladieux P."/>
            <person name="Thoren M.H."/>
            <person name="Johannesson H."/>
        </authorList>
    </citation>
    <scope>NUCLEOTIDE SEQUENCE</scope>
    <source>
        <strain evidence="2">CBS 540.89</strain>
    </source>
</reference>
<dbReference type="EMBL" id="JAUKTV010000006">
    <property type="protein sequence ID" value="KAK0736497.1"/>
    <property type="molecule type" value="Genomic_DNA"/>
</dbReference>
<feature type="transmembrane region" description="Helical" evidence="1">
    <location>
        <begin position="170"/>
        <end position="190"/>
    </location>
</feature>
<keyword evidence="3" id="KW-1185">Reference proteome</keyword>
<dbReference type="AlphaFoldDB" id="A0AA40BLL4"/>
<dbReference type="Proteomes" id="UP001172159">
    <property type="component" value="Unassembled WGS sequence"/>
</dbReference>
<protein>
    <submittedName>
        <fullName evidence="2">Uncharacterized protein</fullName>
    </submittedName>
</protein>
<keyword evidence="1" id="KW-1133">Transmembrane helix</keyword>